<feature type="non-terminal residue" evidence="2">
    <location>
        <position position="25"/>
    </location>
</feature>
<dbReference type="EMBL" id="CAJOBG010077412">
    <property type="protein sequence ID" value="CAF4618924.1"/>
    <property type="molecule type" value="Genomic_DNA"/>
</dbReference>
<dbReference type="AlphaFoldDB" id="A0A821DDI2"/>
<comment type="caution">
    <text evidence="2">The sequence shown here is derived from an EMBL/GenBank/DDBJ whole genome shotgun (WGS) entry which is preliminary data.</text>
</comment>
<gene>
    <name evidence="2" type="ORF">OVN521_LOCUS45834</name>
</gene>
<feature type="region of interest" description="Disordered" evidence="1">
    <location>
        <begin position="1"/>
        <end position="25"/>
    </location>
</feature>
<accession>A0A821DDI2</accession>
<protein>
    <submittedName>
        <fullName evidence="2">Uncharacterized protein</fullName>
    </submittedName>
</protein>
<organism evidence="2 3">
    <name type="scientific">Rotaria magnacalcarata</name>
    <dbReference type="NCBI Taxonomy" id="392030"/>
    <lineage>
        <taxon>Eukaryota</taxon>
        <taxon>Metazoa</taxon>
        <taxon>Spiralia</taxon>
        <taxon>Gnathifera</taxon>
        <taxon>Rotifera</taxon>
        <taxon>Eurotatoria</taxon>
        <taxon>Bdelloidea</taxon>
        <taxon>Philodinida</taxon>
        <taxon>Philodinidae</taxon>
        <taxon>Rotaria</taxon>
    </lineage>
</organism>
<name>A0A821DDI2_9BILA</name>
<evidence type="ECO:0000313" key="2">
    <source>
        <dbReference type="EMBL" id="CAF4618924.1"/>
    </source>
</evidence>
<reference evidence="2" key="1">
    <citation type="submission" date="2021-02" db="EMBL/GenBank/DDBJ databases">
        <authorList>
            <person name="Nowell W R."/>
        </authorList>
    </citation>
    <scope>NUCLEOTIDE SEQUENCE</scope>
</reference>
<dbReference type="Proteomes" id="UP000663866">
    <property type="component" value="Unassembled WGS sequence"/>
</dbReference>
<keyword evidence="3" id="KW-1185">Reference proteome</keyword>
<sequence length="25" mass="2934">MKRTDVIKESAPDIRTFRPADSRPF</sequence>
<evidence type="ECO:0000256" key="1">
    <source>
        <dbReference type="SAM" id="MobiDB-lite"/>
    </source>
</evidence>
<proteinExistence type="predicted"/>
<evidence type="ECO:0000313" key="3">
    <source>
        <dbReference type="Proteomes" id="UP000663866"/>
    </source>
</evidence>